<evidence type="ECO:0000313" key="3">
    <source>
        <dbReference type="Proteomes" id="UP000269721"/>
    </source>
</evidence>
<name>A0A4P9W1C2_9FUNG</name>
<organism evidence="2 3">
    <name type="scientific">Blyttiomyces helicus</name>
    <dbReference type="NCBI Taxonomy" id="388810"/>
    <lineage>
        <taxon>Eukaryota</taxon>
        <taxon>Fungi</taxon>
        <taxon>Fungi incertae sedis</taxon>
        <taxon>Chytridiomycota</taxon>
        <taxon>Chytridiomycota incertae sedis</taxon>
        <taxon>Chytridiomycetes</taxon>
        <taxon>Chytridiomycetes incertae sedis</taxon>
        <taxon>Blyttiomyces</taxon>
    </lineage>
</organism>
<reference evidence="3" key="1">
    <citation type="journal article" date="2018" name="Nat. Microbiol.">
        <title>Leveraging single-cell genomics to expand the fungal tree of life.</title>
        <authorList>
            <person name="Ahrendt S.R."/>
            <person name="Quandt C.A."/>
            <person name="Ciobanu D."/>
            <person name="Clum A."/>
            <person name="Salamov A."/>
            <person name="Andreopoulos B."/>
            <person name="Cheng J.F."/>
            <person name="Woyke T."/>
            <person name="Pelin A."/>
            <person name="Henrissat B."/>
            <person name="Reynolds N.K."/>
            <person name="Benny G.L."/>
            <person name="Smith M.E."/>
            <person name="James T.Y."/>
            <person name="Grigoriev I.V."/>
        </authorList>
    </citation>
    <scope>NUCLEOTIDE SEQUENCE [LARGE SCALE GENOMIC DNA]</scope>
</reference>
<gene>
    <name evidence="2" type="ORF">BDK51DRAFT_32376</name>
</gene>
<keyword evidence="3" id="KW-1185">Reference proteome</keyword>
<dbReference type="EMBL" id="KZ999063">
    <property type="protein sequence ID" value="RKO85452.1"/>
    <property type="molecule type" value="Genomic_DNA"/>
</dbReference>
<keyword evidence="1" id="KW-1133">Transmembrane helix</keyword>
<keyword evidence="1" id="KW-0812">Transmembrane</keyword>
<feature type="non-terminal residue" evidence="2">
    <location>
        <position position="122"/>
    </location>
</feature>
<sequence>MGTESIEDVHAVCFHAARPSAWTVYTTAAALTRLIDVATLGPITAGAFVLRWPPVSVVAILAPLVRFDIGEVERFGLMVIVIAGHAELLGVRFGVMSIALAFGFAGWMGRFPAEVDFLVKGL</sequence>
<dbReference type="Proteomes" id="UP000269721">
    <property type="component" value="Unassembled WGS sequence"/>
</dbReference>
<proteinExistence type="predicted"/>
<accession>A0A4P9W1C2</accession>
<keyword evidence="1" id="KW-0472">Membrane</keyword>
<evidence type="ECO:0000256" key="1">
    <source>
        <dbReference type="SAM" id="Phobius"/>
    </source>
</evidence>
<feature type="transmembrane region" description="Helical" evidence="1">
    <location>
        <begin position="77"/>
        <end position="108"/>
    </location>
</feature>
<protein>
    <submittedName>
        <fullName evidence="2">Uncharacterized protein</fullName>
    </submittedName>
</protein>
<evidence type="ECO:0000313" key="2">
    <source>
        <dbReference type="EMBL" id="RKO85452.1"/>
    </source>
</evidence>
<dbReference type="AlphaFoldDB" id="A0A4P9W1C2"/>